<dbReference type="RefSeq" id="WP_139755786.1">
    <property type="nucleotide sequence ID" value="NZ_CP039852.1"/>
</dbReference>
<dbReference type="Proteomes" id="UP000304912">
    <property type="component" value="Chromosome"/>
</dbReference>
<gene>
    <name evidence="2" type="ORF">FBQ74_05840</name>
</gene>
<dbReference type="Pfam" id="PF07238">
    <property type="entry name" value="PilZ"/>
    <property type="match status" value="1"/>
</dbReference>
<evidence type="ECO:0000259" key="1">
    <source>
        <dbReference type="Pfam" id="PF07238"/>
    </source>
</evidence>
<dbReference type="OrthoDB" id="5298508at2"/>
<dbReference type="SUPFAM" id="SSF141371">
    <property type="entry name" value="PilZ domain-like"/>
    <property type="match status" value="1"/>
</dbReference>
<feature type="domain" description="PilZ" evidence="1">
    <location>
        <begin position="3"/>
        <end position="110"/>
    </location>
</feature>
<sequence>MSDKRQFQRIKLNVNGTLSHSDASVPVIIEDISLQGLRLRASEVELNTLPFDSHEPYLIQFLAHDNHPLIEMYIEQLYRHADTRQPTIAMGCKVHHIDVQSLADLRRLLALNSGDTQFSEHDLDAFIETVYSNASKA</sequence>
<reference evidence="2 3" key="1">
    <citation type="submission" date="2019-04" db="EMBL/GenBank/DDBJ databases">
        <title>Salinimonas iocasae sp. nov., a halophilic bacterium isolated from the outer tube casing of tubeworms in Okinawa Trough.</title>
        <authorList>
            <person name="Zhang H."/>
            <person name="Wang H."/>
            <person name="Li C."/>
        </authorList>
    </citation>
    <scope>NUCLEOTIDE SEQUENCE [LARGE SCALE GENOMIC DNA]</scope>
    <source>
        <strain evidence="2 3">KX18D6</strain>
    </source>
</reference>
<name>A0A5B7YF68_9ALTE</name>
<dbReference type="InterPro" id="IPR009875">
    <property type="entry name" value="PilZ_domain"/>
</dbReference>
<keyword evidence="3" id="KW-1185">Reference proteome</keyword>
<evidence type="ECO:0000313" key="3">
    <source>
        <dbReference type="Proteomes" id="UP000304912"/>
    </source>
</evidence>
<organism evidence="2 3">
    <name type="scientific">Salinimonas iocasae</name>
    <dbReference type="NCBI Taxonomy" id="2572577"/>
    <lineage>
        <taxon>Bacteria</taxon>
        <taxon>Pseudomonadati</taxon>
        <taxon>Pseudomonadota</taxon>
        <taxon>Gammaproteobacteria</taxon>
        <taxon>Alteromonadales</taxon>
        <taxon>Alteromonadaceae</taxon>
        <taxon>Alteromonas/Salinimonas group</taxon>
        <taxon>Salinimonas</taxon>
    </lineage>
</organism>
<accession>A0A5B7YF68</accession>
<proteinExistence type="predicted"/>
<evidence type="ECO:0000313" key="2">
    <source>
        <dbReference type="EMBL" id="QCZ93039.1"/>
    </source>
</evidence>
<dbReference type="AlphaFoldDB" id="A0A5B7YF68"/>
<dbReference type="GO" id="GO:0035438">
    <property type="term" value="F:cyclic-di-GMP binding"/>
    <property type="evidence" value="ECO:0007669"/>
    <property type="project" value="InterPro"/>
</dbReference>
<protein>
    <submittedName>
        <fullName evidence="2">PilZ domain-containing protein</fullName>
    </submittedName>
</protein>
<dbReference type="KEGG" id="salk:FBQ74_05840"/>
<dbReference type="Gene3D" id="2.40.10.220">
    <property type="entry name" value="predicted glycosyltransferase like domains"/>
    <property type="match status" value="1"/>
</dbReference>
<dbReference type="EMBL" id="CP039852">
    <property type="protein sequence ID" value="QCZ93039.1"/>
    <property type="molecule type" value="Genomic_DNA"/>
</dbReference>